<dbReference type="PANTHER" id="PTHR35848:SF6">
    <property type="entry name" value="CUPIN TYPE-2 DOMAIN-CONTAINING PROTEIN"/>
    <property type="match status" value="1"/>
</dbReference>
<dbReference type="InterPro" id="IPR013096">
    <property type="entry name" value="Cupin_2"/>
</dbReference>
<keyword evidence="4" id="KW-1185">Reference proteome</keyword>
<sequence length="134" mass="14534">MTESEGPVVRATVRHLDEAHEEVWSDDRGRISFRTGIGDGTPQTADLCSGVAHLDPGGWLAPHRHVAPEVYQVLLGSGTVTLDGAEHDVVAGSAVYIPSNHEHGIRNTGDGPLEFVYVYQADAIDDIEYVWSSR</sequence>
<dbReference type="Gene3D" id="2.60.120.10">
    <property type="entry name" value="Jelly Rolls"/>
    <property type="match status" value="1"/>
</dbReference>
<comment type="caution">
    <text evidence="3">The sequence shown here is derived from an EMBL/GenBank/DDBJ whole genome shotgun (WGS) entry which is preliminary data.</text>
</comment>
<dbReference type="PANTHER" id="PTHR35848">
    <property type="entry name" value="OXALATE-BINDING PROTEIN"/>
    <property type="match status" value="1"/>
</dbReference>
<reference evidence="3 4" key="1">
    <citation type="submission" date="2018-07" db="EMBL/GenBank/DDBJ databases">
        <title>Desertimonas flava gen. nov. sp. nov.</title>
        <authorList>
            <person name="Liu S."/>
        </authorList>
    </citation>
    <scope>NUCLEOTIDE SEQUENCE [LARGE SCALE GENOMIC DNA]</scope>
    <source>
        <strain evidence="3 4">16Sb5-5</strain>
    </source>
</reference>
<dbReference type="GO" id="GO:0046872">
    <property type="term" value="F:metal ion binding"/>
    <property type="evidence" value="ECO:0007669"/>
    <property type="project" value="UniProtKB-KW"/>
</dbReference>
<evidence type="ECO:0000313" key="4">
    <source>
        <dbReference type="Proteomes" id="UP000252770"/>
    </source>
</evidence>
<dbReference type="SUPFAM" id="SSF51182">
    <property type="entry name" value="RmlC-like cupins"/>
    <property type="match status" value="1"/>
</dbReference>
<proteinExistence type="predicted"/>
<dbReference type="EMBL" id="QOUI01000012">
    <property type="protein sequence ID" value="RCK68347.1"/>
    <property type="molecule type" value="Genomic_DNA"/>
</dbReference>
<dbReference type="Pfam" id="PF07883">
    <property type="entry name" value="Cupin_2"/>
    <property type="match status" value="1"/>
</dbReference>
<dbReference type="AlphaFoldDB" id="A0A367YRI1"/>
<keyword evidence="1" id="KW-0479">Metal-binding</keyword>
<gene>
    <name evidence="3" type="ORF">DT076_17055</name>
</gene>
<organism evidence="3 4">
    <name type="scientific">Desertihabitans brevis</name>
    <dbReference type="NCBI Taxonomy" id="2268447"/>
    <lineage>
        <taxon>Bacteria</taxon>
        <taxon>Bacillati</taxon>
        <taxon>Actinomycetota</taxon>
        <taxon>Actinomycetes</taxon>
        <taxon>Propionibacteriales</taxon>
        <taxon>Propionibacteriaceae</taxon>
        <taxon>Desertihabitans</taxon>
    </lineage>
</organism>
<evidence type="ECO:0000313" key="3">
    <source>
        <dbReference type="EMBL" id="RCK68347.1"/>
    </source>
</evidence>
<feature type="domain" description="Cupin type-2" evidence="2">
    <location>
        <begin position="51"/>
        <end position="119"/>
    </location>
</feature>
<dbReference type="Proteomes" id="UP000252770">
    <property type="component" value="Unassembled WGS sequence"/>
</dbReference>
<evidence type="ECO:0000259" key="2">
    <source>
        <dbReference type="Pfam" id="PF07883"/>
    </source>
</evidence>
<name>A0A367YRI1_9ACTN</name>
<protein>
    <submittedName>
        <fullName evidence="3">Cupin domain-containing protein</fullName>
    </submittedName>
</protein>
<dbReference type="InterPro" id="IPR051610">
    <property type="entry name" value="GPI/OXD"/>
</dbReference>
<accession>A0A367YRI1</accession>
<evidence type="ECO:0000256" key="1">
    <source>
        <dbReference type="ARBA" id="ARBA00022723"/>
    </source>
</evidence>
<dbReference type="RefSeq" id="WP_114127908.1">
    <property type="nucleotide sequence ID" value="NZ_QOUI01000012.1"/>
</dbReference>
<dbReference type="InterPro" id="IPR014710">
    <property type="entry name" value="RmlC-like_jellyroll"/>
</dbReference>
<dbReference type="InterPro" id="IPR011051">
    <property type="entry name" value="RmlC_Cupin_sf"/>
</dbReference>